<dbReference type="AlphaFoldDB" id="A0A4R3HWR3"/>
<organism evidence="1 2">
    <name type="scientific">Paucimonas lemoignei</name>
    <name type="common">Pseudomonas lemoignei</name>
    <dbReference type="NCBI Taxonomy" id="29443"/>
    <lineage>
        <taxon>Bacteria</taxon>
        <taxon>Pseudomonadati</taxon>
        <taxon>Pseudomonadota</taxon>
        <taxon>Betaproteobacteria</taxon>
        <taxon>Burkholderiales</taxon>
        <taxon>Burkholderiaceae</taxon>
        <taxon>Paucimonas</taxon>
    </lineage>
</organism>
<dbReference type="EMBL" id="SLZQ01000009">
    <property type="protein sequence ID" value="TCS35839.1"/>
    <property type="molecule type" value="Genomic_DNA"/>
</dbReference>
<accession>A0A4R3HWR3</accession>
<sequence>MSIECGICERDARSGHADDCPRKTGISQPEELFYLQDSRSYVGNDVLWWAKDGNGYTTDLSKAHVYTKAEALALHESRETDIPWPKSYIDGKTRPAVDMQYIKRSEALAGTGIVLRTTKRHRETYRCEGCGVFMNVTAYYTAACAKCGTENRP</sequence>
<comment type="caution">
    <text evidence="1">The sequence shown here is derived from an EMBL/GenBank/DDBJ whole genome shotgun (WGS) entry which is preliminary data.</text>
</comment>
<gene>
    <name evidence="1" type="ORF">EDC30_109138</name>
</gene>
<protein>
    <submittedName>
        <fullName evidence="1">Uncharacterized protein</fullName>
    </submittedName>
</protein>
<dbReference type="RefSeq" id="WP_243656795.1">
    <property type="nucleotide sequence ID" value="NZ_SLZQ01000009.1"/>
</dbReference>
<name>A0A4R3HWR3_PAULE</name>
<evidence type="ECO:0000313" key="2">
    <source>
        <dbReference type="Proteomes" id="UP000295382"/>
    </source>
</evidence>
<dbReference type="Proteomes" id="UP000295382">
    <property type="component" value="Unassembled WGS sequence"/>
</dbReference>
<proteinExistence type="predicted"/>
<evidence type="ECO:0000313" key="1">
    <source>
        <dbReference type="EMBL" id="TCS35839.1"/>
    </source>
</evidence>
<reference evidence="1 2" key="1">
    <citation type="submission" date="2019-03" db="EMBL/GenBank/DDBJ databases">
        <title>Genomic Encyclopedia of Type Strains, Phase IV (KMG-IV): sequencing the most valuable type-strain genomes for metagenomic binning, comparative biology and taxonomic classification.</title>
        <authorList>
            <person name="Goeker M."/>
        </authorList>
    </citation>
    <scope>NUCLEOTIDE SEQUENCE [LARGE SCALE GENOMIC DNA]</scope>
    <source>
        <strain evidence="1 2">DSM 7445</strain>
    </source>
</reference>
<keyword evidence="2" id="KW-1185">Reference proteome</keyword>